<dbReference type="PROSITE" id="PS51910">
    <property type="entry name" value="GH18_2"/>
    <property type="match status" value="1"/>
</dbReference>
<organism evidence="2 3">
    <name type="scientific">Bos mutus</name>
    <name type="common">wild yak</name>
    <dbReference type="NCBI Taxonomy" id="72004"/>
    <lineage>
        <taxon>Eukaryota</taxon>
        <taxon>Metazoa</taxon>
        <taxon>Chordata</taxon>
        <taxon>Craniata</taxon>
        <taxon>Vertebrata</taxon>
        <taxon>Euteleostomi</taxon>
        <taxon>Mammalia</taxon>
        <taxon>Eutheria</taxon>
        <taxon>Laurasiatheria</taxon>
        <taxon>Artiodactyla</taxon>
        <taxon>Ruminantia</taxon>
        <taxon>Pecora</taxon>
        <taxon>Bovidae</taxon>
        <taxon>Bovinae</taxon>
        <taxon>Bos</taxon>
    </lineage>
</organism>
<dbReference type="GO" id="GO:0005975">
    <property type="term" value="P:carbohydrate metabolic process"/>
    <property type="evidence" value="ECO:0007669"/>
    <property type="project" value="InterPro"/>
</dbReference>
<feature type="domain" description="GH18" evidence="1">
    <location>
        <begin position="11"/>
        <end position="92"/>
    </location>
</feature>
<keyword evidence="3" id="KW-1185">Reference proteome</keyword>
<name>A0A6B0S545_9CETA</name>
<dbReference type="EMBL" id="VBQZ03000126">
    <property type="protein sequence ID" value="MXQ95096.1"/>
    <property type="molecule type" value="Genomic_DNA"/>
</dbReference>
<dbReference type="Pfam" id="PF00704">
    <property type="entry name" value="Glyco_hydro_18"/>
    <property type="match status" value="1"/>
</dbReference>
<dbReference type="InterPro" id="IPR050314">
    <property type="entry name" value="Glycosyl_Hydrlase_18"/>
</dbReference>
<dbReference type="GO" id="GO:0006032">
    <property type="term" value="P:chitin catabolic process"/>
    <property type="evidence" value="ECO:0007669"/>
    <property type="project" value="TreeGrafter"/>
</dbReference>
<dbReference type="PANTHER" id="PTHR11177">
    <property type="entry name" value="CHITINASE"/>
    <property type="match status" value="1"/>
</dbReference>
<dbReference type="GO" id="GO:0005576">
    <property type="term" value="C:extracellular region"/>
    <property type="evidence" value="ECO:0007669"/>
    <property type="project" value="TreeGrafter"/>
</dbReference>
<dbReference type="Proteomes" id="UP000322234">
    <property type="component" value="Unassembled WGS sequence"/>
</dbReference>
<dbReference type="PANTHER" id="PTHR11177:SF248">
    <property type="entry name" value="CHITOTRIOSIDASE-1"/>
    <property type="match status" value="1"/>
</dbReference>
<evidence type="ECO:0000259" key="1">
    <source>
        <dbReference type="PROSITE" id="PS51910"/>
    </source>
</evidence>
<dbReference type="GO" id="GO:0008061">
    <property type="term" value="F:chitin binding"/>
    <property type="evidence" value="ECO:0007669"/>
    <property type="project" value="TreeGrafter"/>
</dbReference>
<proteinExistence type="predicted"/>
<sequence length="327" mass="36569">MFRDVNSGSAAKLVCYFTNWVQYREGAACFLPKDVDPSLYTHLIRTFAGMDSHQLSSIEWNEETLYKEFHGLWKMNSKLKTLLAIGGWSFGTQKNLDFQSLMAYDFHGSWKKTTGHDSSLCKRQGACGVMDRLKVCSWKGVAEHRIKDQKVPYVFQGIVGAEEAVATVLFSHFLLPPYDCAGAGQGCWSSIYAFRAPQNLMFLHHPSPLNLSMVPALEKTLHARAKLMGFTPTLWSGPVTTVVQGVVVPAKQPEEPGIQLLLQTLHLELSLQGPFSPSTWVFKLKIYCNPVLGPEQRLKSTNMEQKGMHTQHSGQTTVEISSFPLVD</sequence>
<gene>
    <name evidence="2" type="ORF">E5288_WYG010492</name>
</gene>
<protein>
    <recommendedName>
        <fullName evidence="1">GH18 domain-containing protein</fullName>
    </recommendedName>
</protein>
<evidence type="ECO:0000313" key="3">
    <source>
        <dbReference type="Proteomes" id="UP000322234"/>
    </source>
</evidence>
<evidence type="ECO:0000313" key="2">
    <source>
        <dbReference type="EMBL" id="MXQ95096.1"/>
    </source>
</evidence>
<dbReference type="Gene3D" id="3.20.20.80">
    <property type="entry name" value="Glycosidases"/>
    <property type="match status" value="2"/>
</dbReference>
<comment type="caution">
    <text evidence="2">The sequence shown here is derived from an EMBL/GenBank/DDBJ whole genome shotgun (WGS) entry which is preliminary data.</text>
</comment>
<dbReference type="InterPro" id="IPR001223">
    <property type="entry name" value="Glyco_hydro18_cat"/>
</dbReference>
<reference evidence="2" key="1">
    <citation type="submission" date="2019-10" db="EMBL/GenBank/DDBJ databases">
        <title>The sequence and de novo assembly of the wild yak genome.</title>
        <authorList>
            <person name="Liu Y."/>
        </authorList>
    </citation>
    <scope>NUCLEOTIDE SEQUENCE [LARGE SCALE GENOMIC DNA]</scope>
    <source>
        <strain evidence="2">WY2019</strain>
    </source>
</reference>
<accession>A0A6B0S545</accession>
<dbReference type="GO" id="GO:0004568">
    <property type="term" value="F:chitinase activity"/>
    <property type="evidence" value="ECO:0007669"/>
    <property type="project" value="TreeGrafter"/>
</dbReference>
<dbReference type="SUPFAM" id="SSF51445">
    <property type="entry name" value="(Trans)glycosidases"/>
    <property type="match status" value="1"/>
</dbReference>
<dbReference type="AlphaFoldDB" id="A0A6B0S545"/>
<dbReference type="InterPro" id="IPR017853">
    <property type="entry name" value="GH"/>
</dbReference>